<dbReference type="GO" id="GO:0043161">
    <property type="term" value="P:proteasome-mediated ubiquitin-dependent protein catabolic process"/>
    <property type="evidence" value="ECO:0007669"/>
    <property type="project" value="InterPro"/>
</dbReference>
<dbReference type="EMBL" id="CAJHUC010000047">
    <property type="protein sequence ID" value="CAD7694681.1"/>
    <property type="molecule type" value="Genomic_DNA"/>
</dbReference>
<dbReference type="GO" id="GO:0000502">
    <property type="term" value="C:proteasome complex"/>
    <property type="evidence" value="ECO:0007669"/>
    <property type="project" value="UniProtKB-KW"/>
</dbReference>
<dbReference type="OrthoDB" id="68090at2759"/>
<evidence type="ECO:0000259" key="4">
    <source>
        <dbReference type="Pfam" id="PF11566"/>
    </source>
</evidence>
<dbReference type="Pfam" id="PF11566">
    <property type="entry name" value="PI31_Prot_N"/>
    <property type="match status" value="1"/>
</dbReference>
<gene>
    <name evidence="5" type="ORF">OSTQU699_LOCUS46</name>
</gene>
<dbReference type="InterPro" id="IPR045128">
    <property type="entry name" value="PI31-like"/>
</dbReference>
<dbReference type="GO" id="GO:0004866">
    <property type="term" value="F:endopeptidase inhibitor activity"/>
    <property type="evidence" value="ECO:0007669"/>
    <property type="project" value="InterPro"/>
</dbReference>
<dbReference type="PANTHER" id="PTHR13266:SF1">
    <property type="entry name" value="PROTEASOME INHIBITOR PI31 SUBUNIT"/>
    <property type="match status" value="1"/>
</dbReference>
<sequence>MASGTVLAAIIRALRPAFRDRHDRVVFAAHAFFLSQGYTVVAVGPSVDGSSPPPTAAPEAPLDGWNGQPDWYAFQYVDPSGAKPPLLLKCLRLGGQLLMNAVVVADQFGGHEAPRILELDAGEWGSDGGDVVGGFRDLDGLAARLTSALGEGPKGAFASASNREGEGPRTWHEGFDPREGMPPPPGELPVDPRAHPGGMDAEYDRMGGEYDRMSWGNDRRGGMVDGRMAEGGFGYPQGRLEGGSRAGSAFEGGAPAGAGGYVGGEGLLGCGGQQGAGQQRGNSSMPPAGRGGGYGGVYG</sequence>
<feature type="compositionally biased region" description="Basic and acidic residues" evidence="3">
    <location>
        <begin position="163"/>
        <end position="179"/>
    </location>
</feature>
<dbReference type="PANTHER" id="PTHR13266">
    <property type="entry name" value="PROTEASOME INHIBITOR"/>
    <property type="match status" value="1"/>
</dbReference>
<reference evidence="5" key="1">
    <citation type="submission" date="2020-12" db="EMBL/GenBank/DDBJ databases">
        <authorList>
            <person name="Iha C."/>
        </authorList>
    </citation>
    <scope>NUCLEOTIDE SEQUENCE</scope>
</reference>
<comment type="caution">
    <text evidence="5">The sequence shown here is derived from an EMBL/GenBank/DDBJ whole genome shotgun (WGS) entry which is preliminary data.</text>
</comment>
<feature type="region of interest" description="Disordered" evidence="3">
    <location>
        <begin position="271"/>
        <end position="299"/>
    </location>
</feature>
<dbReference type="Proteomes" id="UP000708148">
    <property type="component" value="Unassembled WGS sequence"/>
</dbReference>
<evidence type="ECO:0000313" key="5">
    <source>
        <dbReference type="EMBL" id="CAD7694681.1"/>
    </source>
</evidence>
<dbReference type="AlphaFoldDB" id="A0A8S1IJL0"/>
<keyword evidence="2" id="KW-0647">Proteasome</keyword>
<evidence type="ECO:0000256" key="1">
    <source>
        <dbReference type="ARBA" id="ARBA00006405"/>
    </source>
</evidence>
<feature type="region of interest" description="Disordered" evidence="3">
    <location>
        <begin position="153"/>
        <end position="187"/>
    </location>
</feature>
<comment type="similarity">
    <text evidence="1">Belongs to the proteasome inhibitor PI31 family.</text>
</comment>
<feature type="compositionally biased region" description="Gly residues" evidence="3">
    <location>
        <begin position="289"/>
        <end position="299"/>
    </location>
</feature>
<keyword evidence="6" id="KW-1185">Reference proteome</keyword>
<evidence type="ECO:0000256" key="2">
    <source>
        <dbReference type="ARBA" id="ARBA00022942"/>
    </source>
</evidence>
<organism evidence="5 6">
    <name type="scientific">Ostreobium quekettii</name>
    <dbReference type="NCBI Taxonomy" id="121088"/>
    <lineage>
        <taxon>Eukaryota</taxon>
        <taxon>Viridiplantae</taxon>
        <taxon>Chlorophyta</taxon>
        <taxon>core chlorophytes</taxon>
        <taxon>Ulvophyceae</taxon>
        <taxon>TCBD clade</taxon>
        <taxon>Bryopsidales</taxon>
        <taxon>Ostreobineae</taxon>
        <taxon>Ostreobiaceae</taxon>
        <taxon>Ostreobium</taxon>
    </lineage>
</organism>
<dbReference type="InterPro" id="IPR021625">
    <property type="entry name" value="PI31_Prot_N"/>
</dbReference>
<evidence type="ECO:0000256" key="3">
    <source>
        <dbReference type="SAM" id="MobiDB-lite"/>
    </source>
</evidence>
<proteinExistence type="inferred from homology"/>
<accession>A0A8S1IJL0</accession>
<evidence type="ECO:0000313" key="6">
    <source>
        <dbReference type="Proteomes" id="UP000708148"/>
    </source>
</evidence>
<protein>
    <recommendedName>
        <fullName evidence="4">PI31 proteasome regulator N-terminal domain-containing protein</fullName>
    </recommendedName>
</protein>
<dbReference type="Gene3D" id="3.40.1000.30">
    <property type="match status" value="1"/>
</dbReference>
<name>A0A8S1IJL0_9CHLO</name>
<feature type="domain" description="PI31 proteasome regulator N-terminal" evidence="4">
    <location>
        <begin position="16"/>
        <end position="106"/>
    </location>
</feature>
<dbReference type="GO" id="GO:0070628">
    <property type="term" value="F:proteasome binding"/>
    <property type="evidence" value="ECO:0007669"/>
    <property type="project" value="InterPro"/>
</dbReference>